<organism evidence="2 3">
    <name type="scientific">Novosphingobium aerophilum</name>
    <dbReference type="NCBI Taxonomy" id="2839843"/>
    <lineage>
        <taxon>Bacteria</taxon>
        <taxon>Pseudomonadati</taxon>
        <taxon>Pseudomonadota</taxon>
        <taxon>Alphaproteobacteria</taxon>
        <taxon>Sphingomonadales</taxon>
        <taxon>Sphingomonadaceae</taxon>
        <taxon>Novosphingobium</taxon>
    </lineage>
</organism>
<comment type="caution">
    <text evidence="2">The sequence shown here is derived from an EMBL/GenBank/DDBJ whole genome shotgun (WGS) entry which is preliminary data.</text>
</comment>
<keyword evidence="3" id="KW-1185">Reference proteome</keyword>
<evidence type="ECO:0000313" key="3">
    <source>
        <dbReference type="Proteomes" id="UP000520156"/>
    </source>
</evidence>
<dbReference type="RefSeq" id="WP_185683900.1">
    <property type="nucleotide sequence ID" value="NZ_JACLAU010000020.1"/>
</dbReference>
<dbReference type="SUPFAM" id="SSF54913">
    <property type="entry name" value="GlnB-like"/>
    <property type="match status" value="1"/>
</dbReference>
<dbReference type="GO" id="GO:0006808">
    <property type="term" value="P:regulation of nitrogen utilization"/>
    <property type="evidence" value="ECO:0007669"/>
    <property type="project" value="InterPro"/>
</dbReference>
<dbReference type="EMBL" id="JACLAU010000020">
    <property type="protein sequence ID" value="MBC2652486.1"/>
    <property type="molecule type" value="Genomic_DNA"/>
</dbReference>
<accession>A0A7X1F8U1</accession>
<protein>
    <recommendedName>
        <fullName evidence="1">Nitrogen regulatory protein P-II</fullName>
    </recommendedName>
</protein>
<sequence>MPKLVRRKRLEIIADLEFADWLADEAEAVGITHFTIVPTLGGKGVHGRWRNDGLGGQGKCLFLSVTSETRAEALIDRIGPHFSDYKIVMDVADVEVLRGDRFL</sequence>
<dbReference type="InterPro" id="IPR015867">
    <property type="entry name" value="N-reg_PII/ATP_PRibTrfase_C"/>
</dbReference>
<dbReference type="Gene3D" id="3.30.70.120">
    <property type="match status" value="1"/>
</dbReference>
<proteinExistence type="predicted"/>
<gene>
    <name evidence="2" type="ORF">H7F49_12305</name>
</gene>
<reference evidence="2 3" key="1">
    <citation type="submission" date="2020-08" db="EMBL/GenBank/DDBJ databases">
        <title>The genome sequence of Novosphingobium flavum 4Y4.</title>
        <authorList>
            <person name="Liu Y."/>
        </authorList>
    </citation>
    <scope>NUCLEOTIDE SEQUENCE [LARGE SCALE GENOMIC DNA]</scope>
    <source>
        <strain evidence="2 3">4Y4</strain>
    </source>
</reference>
<evidence type="ECO:0000313" key="2">
    <source>
        <dbReference type="EMBL" id="MBC2652486.1"/>
    </source>
</evidence>
<dbReference type="Pfam" id="PF00543">
    <property type="entry name" value="P-II"/>
    <property type="match status" value="1"/>
</dbReference>
<evidence type="ECO:0000256" key="1">
    <source>
        <dbReference type="ARBA" id="ARBA00015681"/>
    </source>
</evidence>
<dbReference type="AlphaFoldDB" id="A0A7X1F8U1"/>
<dbReference type="InterPro" id="IPR011322">
    <property type="entry name" value="N-reg_PII-like_a/b"/>
</dbReference>
<name>A0A7X1F8U1_9SPHN</name>
<dbReference type="Proteomes" id="UP000520156">
    <property type="component" value="Unassembled WGS sequence"/>
</dbReference>
<dbReference type="GO" id="GO:0030234">
    <property type="term" value="F:enzyme regulator activity"/>
    <property type="evidence" value="ECO:0007669"/>
    <property type="project" value="InterPro"/>
</dbReference>
<dbReference type="InterPro" id="IPR002187">
    <property type="entry name" value="N-reg_PII"/>
</dbReference>